<dbReference type="AlphaFoldDB" id="A0AAF0J7F4"/>
<comment type="similarity">
    <text evidence="1">Belongs to the HscB family.</text>
</comment>
<dbReference type="PROSITE" id="PS50076">
    <property type="entry name" value="DNAJ_2"/>
    <property type="match status" value="1"/>
</dbReference>
<dbReference type="GO" id="GO:0005739">
    <property type="term" value="C:mitochondrion"/>
    <property type="evidence" value="ECO:0007669"/>
    <property type="project" value="TreeGrafter"/>
</dbReference>
<keyword evidence="2" id="KW-0143">Chaperone</keyword>
<name>A0AAF0J7F4_9BASI</name>
<sequence>MPLSRGYATGSDYYDLLDYPFARVPRNGWGVDTAELKRQWRRKQALVHPDRMINKSAEEQESAAAHSAQVNRAYETLAKPLSRAEYLVSRFGRETQEGEIQADPMLLMEVMELQEGVENASSHEEIDELDAQNSAHLSETLAALDEAFGADPPDLEAANKHIAELRYWTNIERAISDWRVAHA</sequence>
<dbReference type="InterPro" id="IPR001623">
    <property type="entry name" value="DnaJ_domain"/>
</dbReference>
<dbReference type="Proteomes" id="UP001219933">
    <property type="component" value="Chromosome 3"/>
</dbReference>
<dbReference type="SUPFAM" id="SSF47144">
    <property type="entry name" value="HSC20 (HSCB), C-terminal oligomerisation domain"/>
    <property type="match status" value="1"/>
</dbReference>
<dbReference type="EMBL" id="CP119879">
    <property type="protein sequence ID" value="WFD35579.1"/>
    <property type="molecule type" value="Genomic_DNA"/>
</dbReference>
<dbReference type="Pfam" id="PF00226">
    <property type="entry name" value="DnaJ"/>
    <property type="match status" value="1"/>
</dbReference>
<dbReference type="InterPro" id="IPR009073">
    <property type="entry name" value="HscB_oligo_C"/>
</dbReference>
<dbReference type="Gene3D" id="1.20.1280.20">
    <property type="entry name" value="HscB, C-terminal domain"/>
    <property type="match status" value="1"/>
</dbReference>
<evidence type="ECO:0000313" key="5">
    <source>
        <dbReference type="Proteomes" id="UP001219933"/>
    </source>
</evidence>
<proteinExistence type="inferred from homology"/>
<protein>
    <submittedName>
        <fullName evidence="4">Molecular chaperone</fullName>
    </submittedName>
</protein>
<dbReference type="NCBIfam" id="TIGR00714">
    <property type="entry name" value="hscB"/>
    <property type="match status" value="1"/>
</dbReference>
<evidence type="ECO:0000313" key="4">
    <source>
        <dbReference type="EMBL" id="WFD35579.1"/>
    </source>
</evidence>
<keyword evidence="5" id="KW-1185">Reference proteome</keyword>
<dbReference type="Gene3D" id="1.10.287.110">
    <property type="entry name" value="DnaJ domain"/>
    <property type="match status" value="1"/>
</dbReference>
<dbReference type="GO" id="GO:0051259">
    <property type="term" value="P:protein complex oligomerization"/>
    <property type="evidence" value="ECO:0007669"/>
    <property type="project" value="InterPro"/>
</dbReference>
<dbReference type="CDD" id="cd06257">
    <property type="entry name" value="DnaJ"/>
    <property type="match status" value="1"/>
</dbReference>
<evidence type="ECO:0000256" key="2">
    <source>
        <dbReference type="ARBA" id="ARBA00023186"/>
    </source>
</evidence>
<reference evidence="4" key="1">
    <citation type="submission" date="2023-03" db="EMBL/GenBank/DDBJ databases">
        <title>Mating type loci evolution in Malassezia.</title>
        <authorList>
            <person name="Coelho M.A."/>
        </authorList>
    </citation>
    <scope>NUCLEOTIDE SEQUENCE</scope>
    <source>
        <strain evidence="4">CBS 11721</strain>
    </source>
</reference>
<dbReference type="InterPro" id="IPR004640">
    <property type="entry name" value="HscB"/>
</dbReference>
<accession>A0AAF0J7F4</accession>
<dbReference type="PANTHER" id="PTHR14021">
    <property type="entry name" value="IRON-SULFUR CLUSTER CO-CHAPERONE PROTEIN HSCB"/>
    <property type="match status" value="1"/>
</dbReference>
<dbReference type="Pfam" id="PF07743">
    <property type="entry name" value="HSCB_C"/>
    <property type="match status" value="1"/>
</dbReference>
<dbReference type="SMART" id="SM00271">
    <property type="entry name" value="DnaJ"/>
    <property type="match status" value="1"/>
</dbReference>
<dbReference type="InterPro" id="IPR036386">
    <property type="entry name" value="HscB_C_sf"/>
</dbReference>
<organism evidence="4 5">
    <name type="scientific">Malassezia cuniculi</name>
    <dbReference type="NCBI Taxonomy" id="948313"/>
    <lineage>
        <taxon>Eukaryota</taxon>
        <taxon>Fungi</taxon>
        <taxon>Dikarya</taxon>
        <taxon>Basidiomycota</taxon>
        <taxon>Ustilaginomycotina</taxon>
        <taxon>Malasseziomycetes</taxon>
        <taxon>Malasseziales</taxon>
        <taxon>Malasseziaceae</taxon>
        <taxon>Malassezia</taxon>
    </lineage>
</organism>
<feature type="domain" description="J" evidence="3">
    <location>
        <begin position="12"/>
        <end position="90"/>
    </location>
</feature>
<gene>
    <name evidence="4" type="primary">JAC1</name>
    <name evidence="4" type="ORF">MCUN1_002435</name>
</gene>
<dbReference type="SUPFAM" id="SSF46565">
    <property type="entry name" value="Chaperone J-domain"/>
    <property type="match status" value="1"/>
</dbReference>
<evidence type="ECO:0000259" key="3">
    <source>
        <dbReference type="PROSITE" id="PS50076"/>
    </source>
</evidence>
<dbReference type="GO" id="GO:0044571">
    <property type="term" value="P:[2Fe-2S] cluster assembly"/>
    <property type="evidence" value="ECO:0007669"/>
    <property type="project" value="InterPro"/>
</dbReference>
<dbReference type="GO" id="GO:0051087">
    <property type="term" value="F:protein-folding chaperone binding"/>
    <property type="evidence" value="ECO:0007669"/>
    <property type="project" value="InterPro"/>
</dbReference>
<dbReference type="GO" id="GO:0001671">
    <property type="term" value="F:ATPase activator activity"/>
    <property type="evidence" value="ECO:0007669"/>
    <property type="project" value="InterPro"/>
</dbReference>
<dbReference type="InterPro" id="IPR036869">
    <property type="entry name" value="J_dom_sf"/>
</dbReference>
<dbReference type="PANTHER" id="PTHR14021:SF15">
    <property type="entry name" value="IRON-SULFUR CLUSTER CO-CHAPERONE PROTEIN HSCB"/>
    <property type="match status" value="1"/>
</dbReference>
<evidence type="ECO:0000256" key="1">
    <source>
        <dbReference type="ARBA" id="ARBA00010476"/>
    </source>
</evidence>